<sequence>MKEKQYILTKGYKKYYFIIPTLFIIAILIILLCYFLLFKKDNGTTNVNKINEFIANFNLDKAKSETAYIDLLDYENLEDISFKQHHLIDLTNENNMKYVYEMDDEVIFSITKNEEINDYTIYPLEEKDRLNTIELIKKEINSTKDMLITDILFYSVFTTTENLNEATASLNNDGSLLTLTYEENKELVFNELGLVTSFKVNGEIDLVANYNK</sequence>
<protein>
    <submittedName>
        <fullName evidence="2">Uncharacterized protein</fullName>
    </submittedName>
</protein>
<keyword evidence="1" id="KW-0472">Membrane</keyword>
<evidence type="ECO:0000313" key="2">
    <source>
        <dbReference type="EMBL" id="MBO8427694.1"/>
    </source>
</evidence>
<keyword evidence="1" id="KW-1133">Transmembrane helix</keyword>
<gene>
    <name evidence="2" type="ORF">IAC58_03980</name>
</gene>
<name>A0A9D9DME5_9BACL</name>
<proteinExistence type="predicted"/>
<keyword evidence="1" id="KW-0812">Transmembrane</keyword>
<evidence type="ECO:0000313" key="3">
    <source>
        <dbReference type="Proteomes" id="UP000823613"/>
    </source>
</evidence>
<comment type="caution">
    <text evidence="2">The sequence shown here is derived from an EMBL/GenBank/DDBJ whole genome shotgun (WGS) entry which is preliminary data.</text>
</comment>
<dbReference type="Proteomes" id="UP000823613">
    <property type="component" value="Unassembled WGS sequence"/>
</dbReference>
<reference evidence="2" key="1">
    <citation type="submission" date="2020-10" db="EMBL/GenBank/DDBJ databases">
        <authorList>
            <person name="Gilroy R."/>
        </authorList>
    </citation>
    <scope>NUCLEOTIDE SEQUENCE</scope>
    <source>
        <strain evidence="2">11159</strain>
    </source>
</reference>
<feature type="transmembrane region" description="Helical" evidence="1">
    <location>
        <begin position="15"/>
        <end position="37"/>
    </location>
</feature>
<dbReference type="EMBL" id="JADIMY010000079">
    <property type="protein sequence ID" value="MBO8427694.1"/>
    <property type="molecule type" value="Genomic_DNA"/>
</dbReference>
<accession>A0A9D9DME5</accession>
<dbReference type="AlphaFoldDB" id="A0A9D9DME5"/>
<organism evidence="2 3">
    <name type="scientific">Candidatus Onthovivens merdipullorum</name>
    <dbReference type="NCBI Taxonomy" id="2840889"/>
    <lineage>
        <taxon>Bacteria</taxon>
        <taxon>Bacillati</taxon>
        <taxon>Bacillota</taxon>
        <taxon>Bacilli</taxon>
        <taxon>Bacillales</taxon>
        <taxon>Candidatus Onthovivens</taxon>
    </lineage>
</organism>
<reference evidence="2" key="2">
    <citation type="journal article" date="2021" name="PeerJ">
        <title>Extensive microbial diversity within the chicken gut microbiome revealed by metagenomics and culture.</title>
        <authorList>
            <person name="Gilroy R."/>
            <person name="Ravi A."/>
            <person name="Getino M."/>
            <person name="Pursley I."/>
            <person name="Horton D.L."/>
            <person name="Alikhan N.F."/>
            <person name="Baker D."/>
            <person name="Gharbi K."/>
            <person name="Hall N."/>
            <person name="Watson M."/>
            <person name="Adriaenssens E.M."/>
            <person name="Foster-Nyarko E."/>
            <person name="Jarju S."/>
            <person name="Secka A."/>
            <person name="Antonio M."/>
            <person name="Oren A."/>
            <person name="Chaudhuri R.R."/>
            <person name="La Ragione R."/>
            <person name="Hildebrand F."/>
            <person name="Pallen M.J."/>
        </authorList>
    </citation>
    <scope>NUCLEOTIDE SEQUENCE</scope>
    <source>
        <strain evidence="2">11159</strain>
    </source>
</reference>
<evidence type="ECO:0000256" key="1">
    <source>
        <dbReference type="SAM" id="Phobius"/>
    </source>
</evidence>